<dbReference type="AlphaFoldDB" id="A0AAD1D8X1"/>
<gene>
    <name evidence="4 5" type="primary">aat</name>
    <name evidence="6" type="ORF">DFR51_2660</name>
    <name evidence="5" type="ORF">SmB9_34830</name>
</gene>
<organism evidence="5 7">
    <name type="scientific">Sphingosinicella microcystinivorans</name>
    <dbReference type="NCBI Taxonomy" id="335406"/>
    <lineage>
        <taxon>Bacteria</taxon>
        <taxon>Pseudomonadati</taxon>
        <taxon>Pseudomonadota</taxon>
        <taxon>Alphaproteobacteria</taxon>
        <taxon>Sphingomonadales</taxon>
        <taxon>Sphingosinicellaceae</taxon>
        <taxon>Sphingosinicella</taxon>
    </lineage>
</organism>
<protein>
    <recommendedName>
        <fullName evidence="4">Leucyl/phenylalanyl-tRNA--protein transferase</fullName>
        <ecNumber evidence="4">2.3.2.6</ecNumber>
    </recommendedName>
    <alternativeName>
        <fullName evidence="4">L/F-transferase</fullName>
    </alternativeName>
    <alternativeName>
        <fullName evidence="4">Leucyltransferase</fullName>
    </alternativeName>
    <alternativeName>
        <fullName evidence="4">Phenyalanyltransferase</fullName>
    </alternativeName>
</protein>
<dbReference type="InterPro" id="IPR004616">
    <property type="entry name" value="Leu/Phe-tRNA_Trfase"/>
</dbReference>
<dbReference type="Proteomes" id="UP000276029">
    <property type="component" value="Unassembled WGS sequence"/>
</dbReference>
<evidence type="ECO:0000256" key="1">
    <source>
        <dbReference type="ARBA" id="ARBA00022490"/>
    </source>
</evidence>
<dbReference type="SUPFAM" id="SSF55729">
    <property type="entry name" value="Acyl-CoA N-acyltransferases (Nat)"/>
    <property type="match status" value="1"/>
</dbReference>
<dbReference type="PANTHER" id="PTHR30098">
    <property type="entry name" value="LEUCYL/PHENYLALANYL-TRNA--PROTEIN TRANSFERASE"/>
    <property type="match status" value="1"/>
</dbReference>
<evidence type="ECO:0000313" key="5">
    <source>
        <dbReference type="EMBL" id="BBE35825.1"/>
    </source>
</evidence>
<keyword evidence="2 4" id="KW-0808">Transferase</keyword>
<comment type="catalytic activity">
    <reaction evidence="4">
        <text>N-terminal L-lysyl-[protein] + L-leucyl-tRNA(Leu) = N-terminal L-leucyl-L-lysyl-[protein] + tRNA(Leu) + H(+)</text>
        <dbReference type="Rhea" id="RHEA:12340"/>
        <dbReference type="Rhea" id="RHEA-COMP:9613"/>
        <dbReference type="Rhea" id="RHEA-COMP:9622"/>
        <dbReference type="Rhea" id="RHEA-COMP:12670"/>
        <dbReference type="Rhea" id="RHEA-COMP:12671"/>
        <dbReference type="ChEBI" id="CHEBI:15378"/>
        <dbReference type="ChEBI" id="CHEBI:65249"/>
        <dbReference type="ChEBI" id="CHEBI:78442"/>
        <dbReference type="ChEBI" id="CHEBI:78494"/>
        <dbReference type="ChEBI" id="CHEBI:133043"/>
        <dbReference type="EC" id="2.3.2.6"/>
    </reaction>
</comment>
<dbReference type="InterPro" id="IPR042221">
    <property type="entry name" value="Leu/Phe-tRNA_Trfase_N"/>
</dbReference>
<dbReference type="InterPro" id="IPR042203">
    <property type="entry name" value="Leu/Phe-tRNA_Trfase_C"/>
</dbReference>
<dbReference type="PANTHER" id="PTHR30098:SF2">
    <property type="entry name" value="LEUCYL_PHENYLALANYL-TRNA--PROTEIN TRANSFERASE"/>
    <property type="match status" value="1"/>
</dbReference>
<comment type="catalytic activity">
    <reaction evidence="4">
        <text>N-terminal L-arginyl-[protein] + L-leucyl-tRNA(Leu) = N-terminal L-leucyl-L-arginyl-[protein] + tRNA(Leu) + H(+)</text>
        <dbReference type="Rhea" id="RHEA:50416"/>
        <dbReference type="Rhea" id="RHEA-COMP:9613"/>
        <dbReference type="Rhea" id="RHEA-COMP:9622"/>
        <dbReference type="Rhea" id="RHEA-COMP:12672"/>
        <dbReference type="Rhea" id="RHEA-COMP:12673"/>
        <dbReference type="ChEBI" id="CHEBI:15378"/>
        <dbReference type="ChEBI" id="CHEBI:64719"/>
        <dbReference type="ChEBI" id="CHEBI:78442"/>
        <dbReference type="ChEBI" id="CHEBI:78494"/>
        <dbReference type="ChEBI" id="CHEBI:133044"/>
        <dbReference type="EC" id="2.3.2.6"/>
    </reaction>
</comment>
<dbReference type="KEGG" id="smic:SmB9_34830"/>
<dbReference type="EC" id="2.3.2.6" evidence="4"/>
<dbReference type="GO" id="GO:0005737">
    <property type="term" value="C:cytoplasm"/>
    <property type="evidence" value="ECO:0007669"/>
    <property type="project" value="UniProtKB-SubCell"/>
</dbReference>
<evidence type="ECO:0000256" key="3">
    <source>
        <dbReference type="ARBA" id="ARBA00023315"/>
    </source>
</evidence>
<dbReference type="Gene3D" id="3.30.70.3550">
    <property type="entry name" value="Leucyl/phenylalanyl-tRNA-protein transferase, N-terminal domain"/>
    <property type="match status" value="1"/>
</dbReference>
<sequence>MSSRQTRGTALDPELLLRAYSIGIFPMAESRDAEDVFWVEPRERAILPLDGFHVSRSLAKTLRQERFTHSVDRAFDAVIDACAEPAPDRADTWINQQIRDAYTFLHRIGHAHSVECWEGETLVGGLYGVRIGGAFFGESMFSRRTNASKAALAHLVARLRVGGFRLLDCQFMTGHLASLGAVEIKRETYLQLLGGATGVSDADFGALDALPDDLPTTMVRGPVSGKRIAQLLTQTS</sequence>
<reference evidence="6 8" key="2">
    <citation type="submission" date="2018-10" db="EMBL/GenBank/DDBJ databases">
        <title>Genomic Encyclopedia of Type Strains, Phase IV (KMG-IV): sequencing the most valuable type-strain genomes for metagenomic binning, comparative biology and taxonomic classification.</title>
        <authorList>
            <person name="Goeker M."/>
        </authorList>
    </citation>
    <scope>NUCLEOTIDE SEQUENCE [LARGE SCALE GENOMIC DNA]</scope>
    <source>
        <strain evidence="6 8">DSM 19791</strain>
    </source>
</reference>
<dbReference type="RefSeq" id="WP_121051904.1">
    <property type="nucleotide sequence ID" value="NZ_AP018711.1"/>
</dbReference>
<name>A0AAD1D8X1_SPHMI</name>
<dbReference type="InterPro" id="IPR016181">
    <property type="entry name" value="Acyl_CoA_acyltransferase"/>
</dbReference>
<evidence type="ECO:0000256" key="4">
    <source>
        <dbReference type="HAMAP-Rule" id="MF_00688"/>
    </source>
</evidence>
<evidence type="ECO:0000313" key="7">
    <source>
        <dbReference type="Proteomes" id="UP000275727"/>
    </source>
</evidence>
<dbReference type="EMBL" id="RBWX01000009">
    <property type="protein sequence ID" value="RKS88013.1"/>
    <property type="molecule type" value="Genomic_DNA"/>
</dbReference>
<evidence type="ECO:0000256" key="2">
    <source>
        <dbReference type="ARBA" id="ARBA00022679"/>
    </source>
</evidence>
<dbReference type="Proteomes" id="UP000275727">
    <property type="component" value="Chromosome"/>
</dbReference>
<dbReference type="HAMAP" id="MF_00688">
    <property type="entry name" value="Leu_Phe_trans"/>
    <property type="match status" value="1"/>
</dbReference>
<reference evidence="5 7" key="1">
    <citation type="submission" date="2018-06" db="EMBL/GenBank/DDBJ databases">
        <title>Complete Genome Sequence of the Microcystin-Degrading Bacterium Sphingosinicella microcystinivorans Strain B-9.</title>
        <authorList>
            <person name="Jin H."/>
            <person name="Nishizawa T."/>
            <person name="Guo Y."/>
            <person name="Nishizawa A."/>
            <person name="Park H."/>
            <person name="Kato H."/>
            <person name="Tsuji K."/>
            <person name="Harada K."/>
        </authorList>
    </citation>
    <scope>NUCLEOTIDE SEQUENCE [LARGE SCALE GENOMIC DNA]</scope>
    <source>
        <strain evidence="5 7">B9</strain>
    </source>
</reference>
<dbReference type="GO" id="GO:0008914">
    <property type="term" value="F:leucyl-tRNA--protein transferase activity"/>
    <property type="evidence" value="ECO:0007669"/>
    <property type="project" value="UniProtKB-UniRule"/>
</dbReference>
<keyword evidence="3 4" id="KW-0012">Acyltransferase</keyword>
<evidence type="ECO:0000313" key="8">
    <source>
        <dbReference type="Proteomes" id="UP000276029"/>
    </source>
</evidence>
<comment type="function">
    <text evidence="4">Functions in the N-end rule pathway of protein degradation where it conjugates Leu, Phe and, less efficiently, Met from aminoacyl-tRNAs to the N-termini of proteins containing an N-terminal arginine or lysine.</text>
</comment>
<keyword evidence="8" id="KW-1185">Reference proteome</keyword>
<keyword evidence="1 4" id="KW-0963">Cytoplasm</keyword>
<comment type="subcellular location">
    <subcellularLocation>
        <location evidence="4">Cytoplasm</location>
    </subcellularLocation>
</comment>
<dbReference type="EMBL" id="AP018711">
    <property type="protein sequence ID" value="BBE35825.1"/>
    <property type="molecule type" value="Genomic_DNA"/>
</dbReference>
<evidence type="ECO:0000313" key="6">
    <source>
        <dbReference type="EMBL" id="RKS88013.1"/>
    </source>
</evidence>
<comment type="similarity">
    <text evidence="4">Belongs to the L/F-transferase family.</text>
</comment>
<accession>A0AAD1D8X1</accession>
<proteinExistence type="inferred from homology"/>
<dbReference type="FunFam" id="3.40.630.70:FF:000001">
    <property type="entry name" value="Leucyl/phenylalanyl-tRNA--protein transferase"/>
    <property type="match status" value="1"/>
</dbReference>
<dbReference type="Pfam" id="PF03588">
    <property type="entry name" value="Leu_Phe_trans"/>
    <property type="match status" value="1"/>
</dbReference>
<dbReference type="Gene3D" id="3.40.630.70">
    <property type="entry name" value="Leucyl/phenylalanyl-tRNA-protein transferase, C-terminal domain"/>
    <property type="match status" value="1"/>
</dbReference>
<dbReference type="NCBIfam" id="TIGR00667">
    <property type="entry name" value="aat"/>
    <property type="match status" value="1"/>
</dbReference>
<comment type="catalytic activity">
    <reaction evidence="4">
        <text>L-phenylalanyl-tRNA(Phe) + an N-terminal L-alpha-aminoacyl-[protein] = an N-terminal L-phenylalanyl-L-alpha-aminoacyl-[protein] + tRNA(Phe)</text>
        <dbReference type="Rhea" id="RHEA:43632"/>
        <dbReference type="Rhea" id="RHEA-COMP:9668"/>
        <dbReference type="Rhea" id="RHEA-COMP:9699"/>
        <dbReference type="Rhea" id="RHEA-COMP:10636"/>
        <dbReference type="Rhea" id="RHEA-COMP:10637"/>
        <dbReference type="ChEBI" id="CHEBI:78442"/>
        <dbReference type="ChEBI" id="CHEBI:78531"/>
        <dbReference type="ChEBI" id="CHEBI:78597"/>
        <dbReference type="ChEBI" id="CHEBI:83561"/>
        <dbReference type="EC" id="2.3.2.6"/>
    </reaction>
</comment>
<dbReference type="GO" id="GO:0030163">
    <property type="term" value="P:protein catabolic process"/>
    <property type="evidence" value="ECO:0007669"/>
    <property type="project" value="UniProtKB-UniRule"/>
</dbReference>